<evidence type="ECO:0000256" key="2">
    <source>
        <dbReference type="ARBA" id="ARBA00023136"/>
    </source>
</evidence>
<sequence>MTLRNLMIIGLSVLLTLSGCTKNAYTDENQVAKTGTGAVIGSIVGAGVGALSSSKSDRKKGMLIGAVSGATIGGGIGLYMDNQEAKLREKLRGTGVSVTRNGNDIILNMPNNITFDTNSAVLKARGTETLMSIALVVKEFDKTRINITGHTDSTGSVTTNERLSLARADSVASLLVSHNIATTRMYIRNAAATQPIASNSTAEGRAANRRVEITLSPL</sequence>
<protein>
    <submittedName>
        <fullName evidence="7">OmpA family lipoprotein</fullName>
    </submittedName>
</protein>
<evidence type="ECO:0000313" key="7">
    <source>
        <dbReference type="EMBL" id="TEA27799.1"/>
    </source>
</evidence>
<dbReference type="Proteomes" id="UP000506160">
    <property type="component" value="Unassembled WGS sequence"/>
</dbReference>
<name>A0AB94IEA7_9GAMM</name>
<evidence type="ECO:0000256" key="3">
    <source>
        <dbReference type="ARBA" id="ARBA00023237"/>
    </source>
</evidence>
<dbReference type="EMBL" id="AWGA01000017">
    <property type="protein sequence ID" value="TEA27799.1"/>
    <property type="molecule type" value="Genomic_DNA"/>
</dbReference>
<dbReference type="CDD" id="cd07185">
    <property type="entry name" value="OmpA_C-like"/>
    <property type="match status" value="1"/>
</dbReference>
<comment type="caution">
    <text evidence="7">The sequence shown here is derived from an EMBL/GenBank/DDBJ whole genome shotgun (WGS) entry which is preliminary data.</text>
</comment>
<dbReference type="InterPro" id="IPR006665">
    <property type="entry name" value="OmpA-like"/>
</dbReference>
<organism evidence="7 8">
    <name type="scientific">Candidatus Schmidhempelia bombi str. Bimp</name>
    <dbReference type="NCBI Taxonomy" id="1387197"/>
    <lineage>
        <taxon>Bacteria</taxon>
        <taxon>Pseudomonadati</taxon>
        <taxon>Pseudomonadota</taxon>
        <taxon>Gammaproteobacteria</taxon>
        <taxon>Orbales</taxon>
        <taxon>Orbaceae</taxon>
        <taxon>Candidatus Schmidhempelia</taxon>
    </lineage>
</organism>
<feature type="domain" description="OmpA-like" evidence="6">
    <location>
        <begin position="102"/>
        <end position="218"/>
    </location>
</feature>
<dbReference type="PRINTS" id="PR01021">
    <property type="entry name" value="OMPADOMAIN"/>
</dbReference>
<reference evidence="7 8" key="1">
    <citation type="journal article" date="2014" name="Appl. Environ. Microbiol.">
        <title>Genomic features of a bumble bee symbiont reflect its host environment.</title>
        <authorList>
            <person name="Martinson V.G."/>
            <person name="Magoc T."/>
            <person name="Koch H."/>
            <person name="Salzberg S.L."/>
            <person name="Moran N.A."/>
        </authorList>
    </citation>
    <scope>NUCLEOTIDE SEQUENCE [LARGE SCALE GENOMIC DNA]</scope>
    <source>
        <strain evidence="7 8">Bimp</strain>
    </source>
</reference>
<dbReference type="PROSITE" id="PS51123">
    <property type="entry name" value="OMPA_2"/>
    <property type="match status" value="1"/>
</dbReference>
<dbReference type="InterPro" id="IPR027367">
    <property type="entry name" value="Gly-zipper_YMGG"/>
</dbReference>
<evidence type="ECO:0000256" key="5">
    <source>
        <dbReference type="SAM" id="SignalP"/>
    </source>
</evidence>
<dbReference type="RefSeq" id="WP_024495504.1">
    <property type="nucleotide sequence ID" value="NZ_AWGA01000017.1"/>
</dbReference>
<dbReference type="InterPro" id="IPR036737">
    <property type="entry name" value="OmpA-like_sf"/>
</dbReference>
<evidence type="ECO:0000256" key="4">
    <source>
        <dbReference type="PROSITE-ProRule" id="PRU00473"/>
    </source>
</evidence>
<dbReference type="InterPro" id="IPR006664">
    <property type="entry name" value="OMP_bac"/>
</dbReference>
<dbReference type="PANTHER" id="PTHR30329:SF21">
    <property type="entry name" value="LIPOPROTEIN YIAD-RELATED"/>
    <property type="match status" value="1"/>
</dbReference>
<dbReference type="Gene3D" id="3.30.1330.60">
    <property type="entry name" value="OmpA-like domain"/>
    <property type="match status" value="1"/>
</dbReference>
<keyword evidence="2 4" id="KW-0472">Membrane</keyword>
<feature type="signal peptide" evidence="5">
    <location>
        <begin position="1"/>
        <end position="26"/>
    </location>
</feature>
<dbReference type="PROSITE" id="PS51257">
    <property type="entry name" value="PROKAR_LIPOPROTEIN"/>
    <property type="match status" value="1"/>
</dbReference>
<dbReference type="InterPro" id="IPR050330">
    <property type="entry name" value="Bact_OuterMem_StrucFunc"/>
</dbReference>
<dbReference type="AlphaFoldDB" id="A0AB94IEA7"/>
<dbReference type="Pfam" id="PF00691">
    <property type="entry name" value="OmpA"/>
    <property type="match status" value="1"/>
</dbReference>
<evidence type="ECO:0000256" key="1">
    <source>
        <dbReference type="ARBA" id="ARBA00004442"/>
    </source>
</evidence>
<dbReference type="SUPFAM" id="SSF103088">
    <property type="entry name" value="OmpA-like"/>
    <property type="match status" value="1"/>
</dbReference>
<keyword evidence="3" id="KW-0998">Cell outer membrane</keyword>
<dbReference type="PANTHER" id="PTHR30329">
    <property type="entry name" value="STATOR ELEMENT OF FLAGELLAR MOTOR COMPLEX"/>
    <property type="match status" value="1"/>
</dbReference>
<accession>A0AB94IEA7</accession>
<proteinExistence type="predicted"/>
<gene>
    <name evidence="7" type="ORF">O970_01940</name>
</gene>
<evidence type="ECO:0000313" key="8">
    <source>
        <dbReference type="Proteomes" id="UP000506160"/>
    </source>
</evidence>
<feature type="chain" id="PRO_5044494282" evidence="5">
    <location>
        <begin position="27"/>
        <end position="218"/>
    </location>
</feature>
<keyword evidence="5" id="KW-0732">Signal</keyword>
<dbReference type="GO" id="GO:0009279">
    <property type="term" value="C:cell outer membrane"/>
    <property type="evidence" value="ECO:0007669"/>
    <property type="project" value="UniProtKB-SubCell"/>
</dbReference>
<keyword evidence="8" id="KW-1185">Reference proteome</keyword>
<dbReference type="Pfam" id="PF13441">
    <property type="entry name" value="Gly-zipper_YMGG"/>
    <property type="match status" value="1"/>
</dbReference>
<evidence type="ECO:0000259" key="6">
    <source>
        <dbReference type="PROSITE" id="PS51123"/>
    </source>
</evidence>
<keyword evidence="7" id="KW-0449">Lipoprotein</keyword>
<comment type="subcellular location">
    <subcellularLocation>
        <location evidence="1">Cell outer membrane</location>
    </subcellularLocation>
</comment>